<gene>
    <name evidence="2" type="ORF">F2Q68_00011340</name>
</gene>
<dbReference type="Proteomes" id="UP000712281">
    <property type="component" value="Unassembled WGS sequence"/>
</dbReference>
<feature type="region of interest" description="Disordered" evidence="1">
    <location>
        <begin position="66"/>
        <end position="123"/>
    </location>
</feature>
<dbReference type="EMBL" id="QGKW02000717">
    <property type="protein sequence ID" value="KAF2599842.1"/>
    <property type="molecule type" value="Genomic_DNA"/>
</dbReference>
<accession>A0A8S9L111</accession>
<reference evidence="2" key="1">
    <citation type="submission" date="2019-12" db="EMBL/GenBank/DDBJ databases">
        <title>Genome sequencing and annotation of Brassica cretica.</title>
        <authorList>
            <person name="Studholme D.J."/>
            <person name="Sarris P.F."/>
        </authorList>
    </citation>
    <scope>NUCLEOTIDE SEQUENCE</scope>
    <source>
        <strain evidence="2">PFS-001/15</strain>
        <tissue evidence="2">Leaf</tissue>
    </source>
</reference>
<evidence type="ECO:0000256" key="1">
    <source>
        <dbReference type="SAM" id="MobiDB-lite"/>
    </source>
</evidence>
<protein>
    <submittedName>
        <fullName evidence="2">Uncharacterized protein</fullName>
    </submittedName>
</protein>
<evidence type="ECO:0000313" key="2">
    <source>
        <dbReference type="EMBL" id="KAF2599842.1"/>
    </source>
</evidence>
<organism evidence="2 3">
    <name type="scientific">Brassica cretica</name>
    <name type="common">Mustard</name>
    <dbReference type="NCBI Taxonomy" id="69181"/>
    <lineage>
        <taxon>Eukaryota</taxon>
        <taxon>Viridiplantae</taxon>
        <taxon>Streptophyta</taxon>
        <taxon>Embryophyta</taxon>
        <taxon>Tracheophyta</taxon>
        <taxon>Spermatophyta</taxon>
        <taxon>Magnoliopsida</taxon>
        <taxon>eudicotyledons</taxon>
        <taxon>Gunneridae</taxon>
        <taxon>Pentapetalae</taxon>
        <taxon>rosids</taxon>
        <taxon>malvids</taxon>
        <taxon>Brassicales</taxon>
        <taxon>Brassicaceae</taxon>
        <taxon>Brassiceae</taxon>
        <taxon>Brassica</taxon>
    </lineage>
</organism>
<sequence>MEEDAKIIEYQYSNAKPSSEGWNHRVEEDECLSENEWGFVGCSTFPNSKTAKPFGRGRPALRTASDIVSQPPRPARDSERNFTGFSPRRRRWVSQGLAPEPIPPSSGYLLIGSTSPPGEKSVRPDDFRVSHLAVDDLHGSLLVNAEVSFAIDF</sequence>
<proteinExistence type="predicted"/>
<name>A0A8S9L111_BRACR</name>
<comment type="caution">
    <text evidence="2">The sequence shown here is derived from an EMBL/GenBank/DDBJ whole genome shotgun (WGS) entry which is preliminary data.</text>
</comment>
<evidence type="ECO:0000313" key="3">
    <source>
        <dbReference type="Proteomes" id="UP000712281"/>
    </source>
</evidence>
<dbReference type="AlphaFoldDB" id="A0A8S9L111"/>